<dbReference type="InterPro" id="IPR020846">
    <property type="entry name" value="MFS_dom"/>
</dbReference>
<feature type="domain" description="Major facilitator superfamily (MFS) profile" evidence="7">
    <location>
        <begin position="14"/>
        <end position="392"/>
    </location>
</feature>
<keyword evidence="5 6" id="KW-0472">Membrane</keyword>
<feature type="transmembrane region" description="Helical" evidence="6">
    <location>
        <begin position="340"/>
        <end position="362"/>
    </location>
</feature>
<evidence type="ECO:0000259" key="7">
    <source>
        <dbReference type="PROSITE" id="PS50850"/>
    </source>
</evidence>
<feature type="transmembrane region" description="Helical" evidence="6">
    <location>
        <begin position="164"/>
        <end position="183"/>
    </location>
</feature>
<dbReference type="Gene3D" id="1.20.1250.20">
    <property type="entry name" value="MFS general substrate transporter like domains"/>
    <property type="match status" value="2"/>
</dbReference>
<evidence type="ECO:0000256" key="3">
    <source>
        <dbReference type="ARBA" id="ARBA00022692"/>
    </source>
</evidence>
<dbReference type="InterPro" id="IPR050189">
    <property type="entry name" value="MFS_Efflux_Transporters"/>
</dbReference>
<dbReference type="Proteomes" id="UP001564626">
    <property type="component" value="Unassembled WGS sequence"/>
</dbReference>
<feature type="transmembrane region" description="Helical" evidence="6">
    <location>
        <begin position="368"/>
        <end position="388"/>
    </location>
</feature>
<feature type="transmembrane region" description="Helical" evidence="6">
    <location>
        <begin position="105"/>
        <end position="126"/>
    </location>
</feature>
<dbReference type="InterPro" id="IPR036259">
    <property type="entry name" value="MFS_trans_sf"/>
</dbReference>
<keyword evidence="9" id="KW-1185">Reference proteome</keyword>
<evidence type="ECO:0000256" key="5">
    <source>
        <dbReference type="ARBA" id="ARBA00023136"/>
    </source>
</evidence>
<dbReference type="PANTHER" id="PTHR43124:SF3">
    <property type="entry name" value="CHLORAMPHENICOL EFFLUX PUMP RV0191"/>
    <property type="match status" value="1"/>
</dbReference>
<keyword evidence="4 6" id="KW-1133">Transmembrane helix</keyword>
<gene>
    <name evidence="8" type="ORF">AB8O55_24100</name>
</gene>
<dbReference type="SUPFAM" id="SSF103473">
    <property type="entry name" value="MFS general substrate transporter"/>
    <property type="match status" value="1"/>
</dbReference>
<reference evidence="8 9" key="1">
    <citation type="submission" date="2024-08" db="EMBL/GenBank/DDBJ databases">
        <title>Genome mining of Saccharopolyspora cebuensis PGLac3 from Nigerian medicinal plant.</title>
        <authorList>
            <person name="Ezeobiora C.E."/>
            <person name="Igbokwe N.H."/>
            <person name="Amin D.H."/>
            <person name="Mendie U.E."/>
        </authorList>
    </citation>
    <scope>NUCLEOTIDE SEQUENCE [LARGE SCALE GENOMIC DNA]</scope>
    <source>
        <strain evidence="8 9">PGLac3</strain>
    </source>
</reference>
<name>A0ABV4CN28_9PSEU</name>
<keyword evidence="2" id="KW-1003">Cell membrane</keyword>
<feature type="transmembrane region" description="Helical" evidence="6">
    <location>
        <begin position="219"/>
        <end position="239"/>
    </location>
</feature>
<organism evidence="8 9">
    <name type="scientific">Saccharopolyspora cebuensis</name>
    <dbReference type="NCBI Taxonomy" id="418759"/>
    <lineage>
        <taxon>Bacteria</taxon>
        <taxon>Bacillati</taxon>
        <taxon>Actinomycetota</taxon>
        <taxon>Actinomycetes</taxon>
        <taxon>Pseudonocardiales</taxon>
        <taxon>Pseudonocardiaceae</taxon>
        <taxon>Saccharopolyspora</taxon>
    </lineage>
</organism>
<comment type="subcellular location">
    <subcellularLocation>
        <location evidence="1">Cell membrane</location>
        <topology evidence="1">Multi-pass membrane protein</topology>
    </subcellularLocation>
</comment>
<feature type="transmembrane region" description="Helical" evidence="6">
    <location>
        <begin position="12"/>
        <end position="36"/>
    </location>
</feature>
<comment type="caution">
    <text evidence="8">The sequence shown here is derived from an EMBL/GenBank/DDBJ whole genome shotgun (WGS) entry which is preliminary data.</text>
</comment>
<protein>
    <submittedName>
        <fullName evidence="8">MFS transporter</fullName>
    </submittedName>
</protein>
<dbReference type="CDD" id="cd17324">
    <property type="entry name" value="MFS_NepI_like"/>
    <property type="match status" value="1"/>
</dbReference>
<evidence type="ECO:0000313" key="8">
    <source>
        <dbReference type="EMBL" id="MEY8042499.1"/>
    </source>
</evidence>
<evidence type="ECO:0000256" key="6">
    <source>
        <dbReference type="SAM" id="Phobius"/>
    </source>
</evidence>
<dbReference type="RefSeq" id="WP_345368060.1">
    <property type="nucleotide sequence ID" value="NZ_BAABII010000023.1"/>
</dbReference>
<evidence type="ECO:0000256" key="1">
    <source>
        <dbReference type="ARBA" id="ARBA00004651"/>
    </source>
</evidence>
<evidence type="ECO:0000256" key="4">
    <source>
        <dbReference type="ARBA" id="ARBA00022989"/>
    </source>
</evidence>
<keyword evidence="3 6" id="KW-0812">Transmembrane</keyword>
<feature type="transmembrane region" description="Helical" evidence="6">
    <location>
        <begin position="80"/>
        <end position="99"/>
    </location>
</feature>
<feature type="transmembrane region" description="Helical" evidence="6">
    <location>
        <begin position="251"/>
        <end position="270"/>
    </location>
</feature>
<dbReference type="EMBL" id="JBGEHV010000058">
    <property type="protein sequence ID" value="MEY8042499.1"/>
    <property type="molecule type" value="Genomic_DNA"/>
</dbReference>
<feature type="transmembrane region" description="Helical" evidence="6">
    <location>
        <begin position="138"/>
        <end position="158"/>
    </location>
</feature>
<accession>A0ABV4CN28</accession>
<dbReference type="PANTHER" id="PTHR43124">
    <property type="entry name" value="PURINE EFFLUX PUMP PBUE"/>
    <property type="match status" value="1"/>
</dbReference>
<dbReference type="Pfam" id="PF07690">
    <property type="entry name" value="MFS_1"/>
    <property type="match status" value="1"/>
</dbReference>
<evidence type="ECO:0000313" key="9">
    <source>
        <dbReference type="Proteomes" id="UP001564626"/>
    </source>
</evidence>
<evidence type="ECO:0000256" key="2">
    <source>
        <dbReference type="ARBA" id="ARBA00022475"/>
    </source>
</evidence>
<dbReference type="InterPro" id="IPR011701">
    <property type="entry name" value="MFS"/>
</dbReference>
<dbReference type="PROSITE" id="PS50850">
    <property type="entry name" value="MFS"/>
    <property type="match status" value="1"/>
</dbReference>
<feature type="transmembrane region" description="Helical" evidence="6">
    <location>
        <begin position="48"/>
        <end position="68"/>
    </location>
</feature>
<proteinExistence type="predicted"/>
<sequence length="401" mass="41229">MSDQAAPPAAPRGMLALLTTAAFVIFAQIFMIAPILPALARDFHTTPSVVGLAVPAYLVPYGAMVLLWGPLSDRWGRRPVILTSLAAFTALAAATPLVSDAPWFILLRLVTALGASGVVPIGLALIGDLVPYQRRGRALGWLFGGMAGGMALGAAGGALGEPFLGWHGLFGTVAAIGLVLLALGTRLIPATPRPAAPPPARMVAAGFASLLHTPRGRRTYGYVLVNAVLHSGIYTWLGVYLHQHFGLDETHIGLALLGYGIPGLLLGPVIGHLADRYGRARIIPLGLAVAAGCAALLAVEPALAAVQAGIITLSLGYDMTQPPLAGIVTDLPGHRGQAMGLNVCTLFIGMGTGSLAFQAILLPAGFPTALGAFAVVALVAAGLAAGLFRRERPAEHPEPAR</sequence>